<reference evidence="4" key="1">
    <citation type="journal article" date="2018" name="Nat. Microbiol.">
        <title>Leveraging single-cell genomics to expand the fungal tree of life.</title>
        <authorList>
            <person name="Ahrendt S.R."/>
            <person name="Quandt C.A."/>
            <person name="Ciobanu D."/>
            <person name="Clum A."/>
            <person name="Salamov A."/>
            <person name="Andreopoulos B."/>
            <person name="Cheng J.F."/>
            <person name="Woyke T."/>
            <person name="Pelin A."/>
            <person name="Henrissat B."/>
            <person name="Reynolds N.K."/>
            <person name="Benny G.L."/>
            <person name="Smith M.E."/>
            <person name="James T.Y."/>
            <person name="Grigoriev I.V."/>
        </authorList>
    </citation>
    <scope>NUCLEOTIDE SEQUENCE [LARGE SCALE GENOMIC DNA]</scope>
    <source>
        <strain evidence="4">RSA 1356</strain>
    </source>
</reference>
<dbReference type="InterPro" id="IPR016135">
    <property type="entry name" value="UBQ-conjugating_enzyme/RWD"/>
</dbReference>
<dbReference type="InterPro" id="IPR050113">
    <property type="entry name" value="Ub_conjugating_enzyme"/>
</dbReference>
<dbReference type="EMBL" id="KZ992494">
    <property type="protein sequence ID" value="RKP09708.1"/>
    <property type="molecule type" value="Genomic_DNA"/>
</dbReference>
<dbReference type="CDD" id="cd23799">
    <property type="entry name" value="UBCc_UBE2J"/>
    <property type="match status" value="1"/>
</dbReference>
<evidence type="ECO:0000313" key="4">
    <source>
        <dbReference type="Proteomes" id="UP000271241"/>
    </source>
</evidence>
<dbReference type="STRING" id="78915.A0A4P9XU24"/>
<feature type="non-terminal residue" evidence="3">
    <location>
        <position position="174"/>
    </location>
</feature>
<dbReference type="PROSITE" id="PS50127">
    <property type="entry name" value="UBC_2"/>
    <property type="match status" value="1"/>
</dbReference>
<dbReference type="Pfam" id="PF00179">
    <property type="entry name" value="UQ_con"/>
    <property type="match status" value="1"/>
</dbReference>
<sequence>MLHAYSPAGGSSCVTTEIAVRRLLQEVKELQREPSSQFVAYPLEDNLFEWHFTIRGPKDTSFEGGRQRVRRYHGRLLLPNDYPFKPPNIIMLTPNGRFELNKKICLSITGYHPEYWQPAWGVRTAMLALISFLPTQGESAIGALDYTDDERRVLARRSVGWRCSACQDNDVDYM</sequence>
<dbReference type="SMART" id="SM00212">
    <property type="entry name" value="UBCc"/>
    <property type="match status" value="1"/>
</dbReference>
<evidence type="ECO:0000313" key="3">
    <source>
        <dbReference type="EMBL" id="RKP09708.1"/>
    </source>
</evidence>
<keyword evidence="1" id="KW-0833">Ubl conjugation pathway</keyword>
<name>A0A4P9XU24_9FUNG</name>
<proteinExistence type="predicted"/>
<keyword evidence="4" id="KW-1185">Reference proteome</keyword>
<evidence type="ECO:0000256" key="1">
    <source>
        <dbReference type="ARBA" id="ARBA00022786"/>
    </source>
</evidence>
<organism evidence="3 4">
    <name type="scientific">Thamnocephalis sphaerospora</name>
    <dbReference type="NCBI Taxonomy" id="78915"/>
    <lineage>
        <taxon>Eukaryota</taxon>
        <taxon>Fungi</taxon>
        <taxon>Fungi incertae sedis</taxon>
        <taxon>Zoopagomycota</taxon>
        <taxon>Zoopagomycotina</taxon>
        <taxon>Zoopagomycetes</taxon>
        <taxon>Zoopagales</taxon>
        <taxon>Sigmoideomycetaceae</taxon>
        <taxon>Thamnocephalis</taxon>
    </lineage>
</organism>
<feature type="domain" description="UBC core" evidence="2">
    <location>
        <begin position="18"/>
        <end position="174"/>
    </location>
</feature>
<dbReference type="Proteomes" id="UP000271241">
    <property type="component" value="Unassembled WGS sequence"/>
</dbReference>
<dbReference type="PANTHER" id="PTHR24067">
    <property type="entry name" value="UBIQUITIN-CONJUGATING ENZYME E2"/>
    <property type="match status" value="1"/>
</dbReference>
<dbReference type="InterPro" id="IPR000608">
    <property type="entry name" value="UBC"/>
</dbReference>
<dbReference type="SUPFAM" id="SSF54495">
    <property type="entry name" value="UBC-like"/>
    <property type="match status" value="1"/>
</dbReference>
<dbReference type="Gene3D" id="3.10.110.10">
    <property type="entry name" value="Ubiquitin Conjugating Enzyme"/>
    <property type="match status" value="1"/>
</dbReference>
<dbReference type="AlphaFoldDB" id="A0A4P9XU24"/>
<evidence type="ECO:0000259" key="2">
    <source>
        <dbReference type="PROSITE" id="PS50127"/>
    </source>
</evidence>
<accession>A0A4P9XU24</accession>
<dbReference type="FunFam" id="3.10.110.10:FF:000086">
    <property type="entry name" value="Ubiquitin-conjugating enzyme E2 J1"/>
    <property type="match status" value="1"/>
</dbReference>
<protein>
    <submittedName>
        <fullName evidence="3">Ubiquitin-conjugating enzyme/RWD-like protein</fullName>
    </submittedName>
</protein>
<gene>
    <name evidence="3" type="ORF">THASP1DRAFT_13908</name>
</gene>
<dbReference type="OrthoDB" id="1158011at2759"/>